<dbReference type="GO" id="GO:0005524">
    <property type="term" value="F:ATP binding"/>
    <property type="evidence" value="ECO:0007669"/>
    <property type="project" value="UniProtKB-KW"/>
</dbReference>
<evidence type="ECO:0000256" key="4">
    <source>
        <dbReference type="ARBA" id="ARBA00022475"/>
    </source>
</evidence>
<dbReference type="PANTHER" id="PTHR24223:SF399">
    <property type="entry name" value="ABC TRANSPORTER ATNG"/>
    <property type="match status" value="1"/>
</dbReference>
<feature type="transmembrane region" description="Helical" evidence="11">
    <location>
        <begin position="806"/>
        <end position="827"/>
    </location>
</feature>
<evidence type="ECO:0000256" key="3">
    <source>
        <dbReference type="ARBA" id="ARBA00022448"/>
    </source>
</evidence>
<dbReference type="CDD" id="cd18580">
    <property type="entry name" value="ABC_6TM_ABCC_D2"/>
    <property type="match status" value="1"/>
</dbReference>
<dbReference type="InterPro" id="IPR017871">
    <property type="entry name" value="ABC_transporter-like_CS"/>
</dbReference>
<feature type="transmembrane region" description="Helical" evidence="11">
    <location>
        <begin position="743"/>
        <end position="767"/>
    </location>
</feature>
<dbReference type="AlphaFoldDB" id="A0A395NUF9"/>
<organism evidence="14 15">
    <name type="scientific">Trichoderma arundinaceum</name>
    <dbReference type="NCBI Taxonomy" id="490622"/>
    <lineage>
        <taxon>Eukaryota</taxon>
        <taxon>Fungi</taxon>
        <taxon>Dikarya</taxon>
        <taxon>Ascomycota</taxon>
        <taxon>Pezizomycotina</taxon>
        <taxon>Sordariomycetes</taxon>
        <taxon>Hypocreomycetidae</taxon>
        <taxon>Hypocreales</taxon>
        <taxon>Hypocreaceae</taxon>
        <taxon>Trichoderma</taxon>
    </lineage>
</organism>
<evidence type="ECO:0000256" key="2">
    <source>
        <dbReference type="ARBA" id="ARBA00009726"/>
    </source>
</evidence>
<comment type="similarity">
    <text evidence="2">Belongs to the ABC transporter superfamily. ABCC family. Conjugate transporter (TC 3.A.1.208) subfamily.</text>
</comment>
<dbReference type="InterPro" id="IPR050173">
    <property type="entry name" value="ABC_transporter_C-like"/>
</dbReference>
<sequence>MLTLSWLIPLMRKGFNSTLSLESLFHLRPEMGSRSLLENLSSRWSDTDQRKPLALFYTILAQHKYTIFAGVFFRSGLTALSFCQPFLVQAELEYTGQSQSGSSAKGTWLLVGYAGVYIGIALCQAGYQYHTRKFIVEARGSAVSILYRHMLRADLTKASPEAPPPISLMSVDMEKIAFGLITAHQVWASLIEIGLFIWVLQRQIHLAVLASALTSLLCLVGGSLISIQAKGHLTAWLEDTQRRIDMTESVLTRFKPVALAGFMDAVSSRISALRATEIQTSKRYRSAIVGVLTISYSSMVIPPVIGFGLFVFVPSIRGSHTFNDELAFSTLTAFTLFSKAITSFIQAALGLMSALGGFERYQQAIREPQFIDPRLHNSELPLPLMVTSPKVVAKGDRNSIALQSLHRRSVLTYEGVCVVIRDANIGWPGNTEVISGASLSIRSQRITAITGGSGSGKTTLLEAFLGQAMVSEGTLSTTFIRAAYCSQTPWICDGSIMDNIVNCSIFNRSRYDAVMAACGLRQDIARMPLRDMTQIGSGGSRLSGGQRKRVHQALARAVYSELDVLILDDTLSGLDPETSNAVWQNLCGVNGFLRREGRTVIFSSMHNSAVAVADDIFDIVGGKISRRPQDFSPTVRNSLDLSLSTINTTPATSEPNVDFDIHPQEIHEMEEPNQVGEQVEGKKRLGEWQAYVYYTAAIGRRNTALLIFICLAIVLGLQLPQIWIGLWTQANELQRGLSSGAYYGVYVAFGGFALLFLTIGGLSAHILHRALLETTLKASIVHIINQSIGSVLNRFSQDLAIIDTEVPLASFNTVFFLLSCMVQAVFVCVSSKYMSAGIVVFLAMFYIIQKFYLRTSRQLRVLDIEAKAPLISHFSDTIAGLKTIRAGGWATQFEANALDILDQSQRPFYLLYSVQVWLGLALDLLVAAVAIILVGISNSFQGSATAGFLGVAVSSLVSFGVNLNELIVAWTYVETAVQAVLRIRDYVRDTPVEDDSNYTANPPLSWPEAGRIEFKNVCASYGEDAGLVLDNLSFVIEAGQTIGVCGRSGSRLTKSPTRSGKSSLLATLYRLLELNDGSIFIDGFDIRQMTRQRLRSKLLNIPQDAFLIPGTLRYNLDPWGVKLDSELIAALKVVKLWDALEKAGLDAEVGKNTFSSGQMQCLSLARALIRGGNIVIVDELTSNLDAESAAIARAVLREHFRLHTVVIVTHRLDDLLECDQALVLEEGRVVEYDTPQVLLGIENSKFRKIIASS</sequence>
<gene>
    <name evidence="14" type="ORF">TARUN_2473</name>
</gene>
<dbReference type="PROSITE" id="PS00211">
    <property type="entry name" value="ABC_TRANSPORTER_1"/>
    <property type="match status" value="1"/>
</dbReference>
<dbReference type="InterPro" id="IPR036640">
    <property type="entry name" value="ABC1_TM_sf"/>
</dbReference>
<dbReference type="FunFam" id="3.40.50.300:FF:002145">
    <property type="entry name" value="ABC transporter (MsbA subfamily)"/>
    <property type="match status" value="1"/>
</dbReference>
<feature type="transmembrane region" description="Helical" evidence="11">
    <location>
        <begin position="65"/>
        <end position="87"/>
    </location>
</feature>
<feature type="transmembrane region" description="Helical" evidence="11">
    <location>
        <begin position="704"/>
        <end position="723"/>
    </location>
</feature>
<dbReference type="SUPFAM" id="SSF90123">
    <property type="entry name" value="ABC transporter transmembrane region"/>
    <property type="match status" value="2"/>
</dbReference>
<dbReference type="Gene3D" id="1.20.1560.10">
    <property type="entry name" value="ABC transporter type 1, transmembrane domain"/>
    <property type="match status" value="2"/>
</dbReference>
<dbReference type="SUPFAM" id="SSF52540">
    <property type="entry name" value="P-loop containing nucleoside triphosphate hydrolases"/>
    <property type="match status" value="2"/>
</dbReference>
<evidence type="ECO:0000259" key="12">
    <source>
        <dbReference type="PROSITE" id="PS50893"/>
    </source>
</evidence>
<dbReference type="Proteomes" id="UP000266272">
    <property type="component" value="Unassembled WGS sequence"/>
</dbReference>
<proteinExistence type="inferred from homology"/>
<dbReference type="PROSITE" id="PS50893">
    <property type="entry name" value="ABC_TRANSPORTER_2"/>
    <property type="match status" value="2"/>
</dbReference>
<dbReference type="OrthoDB" id="6500128at2759"/>
<dbReference type="SMART" id="SM00382">
    <property type="entry name" value="AAA"/>
    <property type="match status" value="2"/>
</dbReference>
<evidence type="ECO:0000256" key="10">
    <source>
        <dbReference type="ARBA" id="ARBA00023180"/>
    </source>
</evidence>
<dbReference type="Gene3D" id="3.40.50.300">
    <property type="entry name" value="P-loop containing nucleotide triphosphate hydrolases"/>
    <property type="match status" value="2"/>
</dbReference>
<dbReference type="InterPro" id="IPR003593">
    <property type="entry name" value="AAA+_ATPase"/>
</dbReference>
<feature type="transmembrane region" description="Helical" evidence="11">
    <location>
        <begin position="287"/>
        <end position="313"/>
    </location>
</feature>
<feature type="transmembrane region" description="Helical" evidence="11">
    <location>
        <begin position="206"/>
        <end position="227"/>
    </location>
</feature>
<evidence type="ECO:0000256" key="8">
    <source>
        <dbReference type="ARBA" id="ARBA00022989"/>
    </source>
</evidence>
<evidence type="ECO:0000256" key="6">
    <source>
        <dbReference type="ARBA" id="ARBA00022741"/>
    </source>
</evidence>
<evidence type="ECO:0000259" key="13">
    <source>
        <dbReference type="PROSITE" id="PS50929"/>
    </source>
</evidence>
<feature type="transmembrane region" description="Helical" evidence="11">
    <location>
        <begin position="176"/>
        <end position="200"/>
    </location>
</feature>
<keyword evidence="10" id="KW-0325">Glycoprotein</keyword>
<dbReference type="InterPro" id="IPR011527">
    <property type="entry name" value="ABC1_TM_dom"/>
</dbReference>
<dbReference type="FunFam" id="1.20.1560.10:FF:000066">
    <property type="entry name" value="ABC multidrug transporter (Eurofung)"/>
    <property type="match status" value="1"/>
</dbReference>
<keyword evidence="15" id="KW-1185">Reference proteome</keyword>
<feature type="domain" description="ABC transporter" evidence="12">
    <location>
        <begin position="405"/>
        <end position="646"/>
    </location>
</feature>
<keyword evidence="4" id="KW-1003">Cell membrane</keyword>
<keyword evidence="3" id="KW-0813">Transport</keyword>
<dbReference type="CDD" id="cd03244">
    <property type="entry name" value="ABCC_MRP_domain2"/>
    <property type="match status" value="1"/>
</dbReference>
<feature type="domain" description="ABC transmembrane type-1" evidence="13">
    <location>
        <begin position="746"/>
        <end position="975"/>
    </location>
</feature>
<feature type="transmembrane region" description="Helical" evidence="11">
    <location>
        <begin position="107"/>
        <end position="127"/>
    </location>
</feature>
<evidence type="ECO:0000256" key="1">
    <source>
        <dbReference type="ARBA" id="ARBA00004651"/>
    </source>
</evidence>
<dbReference type="STRING" id="490622.A0A395NUF9"/>
<keyword evidence="7 14" id="KW-0067">ATP-binding</keyword>
<keyword evidence="9 11" id="KW-0472">Membrane</keyword>
<dbReference type="EMBL" id="PXOA01000141">
    <property type="protein sequence ID" value="RFU79719.1"/>
    <property type="molecule type" value="Genomic_DNA"/>
</dbReference>
<keyword evidence="8 11" id="KW-1133">Transmembrane helix</keyword>
<comment type="subcellular location">
    <subcellularLocation>
        <location evidence="1">Cell membrane</location>
        <topology evidence="1">Multi-pass membrane protein</topology>
    </subcellularLocation>
</comment>
<dbReference type="GO" id="GO:0016887">
    <property type="term" value="F:ATP hydrolysis activity"/>
    <property type="evidence" value="ECO:0007669"/>
    <property type="project" value="InterPro"/>
</dbReference>
<dbReference type="GO" id="GO:0005886">
    <property type="term" value="C:plasma membrane"/>
    <property type="evidence" value="ECO:0007669"/>
    <property type="project" value="UniProtKB-SubCell"/>
</dbReference>
<feature type="domain" description="ABC transporter" evidence="12">
    <location>
        <begin position="1012"/>
        <end position="1251"/>
    </location>
</feature>
<reference evidence="14 15" key="1">
    <citation type="journal article" date="2018" name="PLoS Pathog.">
        <title>Evolution of structural diversity of trichothecenes, a family of toxins produced by plant pathogenic and entomopathogenic fungi.</title>
        <authorList>
            <person name="Proctor R.H."/>
            <person name="McCormick S.P."/>
            <person name="Kim H.S."/>
            <person name="Cardoza R.E."/>
            <person name="Stanley A.M."/>
            <person name="Lindo L."/>
            <person name="Kelly A."/>
            <person name="Brown D.W."/>
            <person name="Lee T."/>
            <person name="Vaughan M.M."/>
            <person name="Alexander N.J."/>
            <person name="Busman M."/>
            <person name="Gutierrez S."/>
        </authorList>
    </citation>
    <scope>NUCLEOTIDE SEQUENCE [LARGE SCALE GENOMIC DNA]</scope>
    <source>
        <strain evidence="14 15">IBT 40837</strain>
    </source>
</reference>
<evidence type="ECO:0000313" key="15">
    <source>
        <dbReference type="Proteomes" id="UP000266272"/>
    </source>
</evidence>
<feature type="transmembrane region" description="Helical" evidence="11">
    <location>
        <begin position="909"/>
        <end position="936"/>
    </location>
</feature>
<evidence type="ECO:0000256" key="5">
    <source>
        <dbReference type="ARBA" id="ARBA00022692"/>
    </source>
</evidence>
<accession>A0A395NUF9</accession>
<keyword evidence="6" id="KW-0547">Nucleotide-binding</keyword>
<dbReference type="InterPro" id="IPR044726">
    <property type="entry name" value="ABCC_6TM_D2"/>
</dbReference>
<dbReference type="Pfam" id="PF00005">
    <property type="entry name" value="ABC_tran"/>
    <property type="match status" value="2"/>
</dbReference>
<comment type="caution">
    <text evidence="14">The sequence shown here is derived from an EMBL/GenBank/DDBJ whole genome shotgun (WGS) entry which is preliminary data.</text>
</comment>
<name>A0A395NUF9_TRIAR</name>
<feature type="transmembrane region" description="Helical" evidence="11">
    <location>
        <begin position="948"/>
        <end position="973"/>
    </location>
</feature>
<protein>
    <submittedName>
        <fullName evidence="14">Atp-binding cassette transporter</fullName>
    </submittedName>
</protein>
<feature type="transmembrane region" description="Helical" evidence="11">
    <location>
        <begin position="833"/>
        <end position="853"/>
    </location>
</feature>
<feature type="domain" description="ABC transmembrane type-1" evidence="13">
    <location>
        <begin position="98"/>
        <end position="357"/>
    </location>
</feature>
<dbReference type="PANTHER" id="PTHR24223">
    <property type="entry name" value="ATP-BINDING CASSETTE SUB-FAMILY C"/>
    <property type="match status" value="1"/>
</dbReference>
<dbReference type="PROSITE" id="PS50929">
    <property type="entry name" value="ABC_TM1F"/>
    <property type="match status" value="2"/>
</dbReference>
<keyword evidence="5 11" id="KW-0812">Transmembrane</keyword>
<evidence type="ECO:0000256" key="7">
    <source>
        <dbReference type="ARBA" id="ARBA00022840"/>
    </source>
</evidence>
<dbReference type="InterPro" id="IPR003439">
    <property type="entry name" value="ABC_transporter-like_ATP-bd"/>
</dbReference>
<dbReference type="Pfam" id="PF00664">
    <property type="entry name" value="ABC_membrane"/>
    <property type="match status" value="1"/>
</dbReference>
<feature type="transmembrane region" description="Helical" evidence="11">
    <location>
        <begin position="333"/>
        <end position="358"/>
    </location>
</feature>
<evidence type="ECO:0000313" key="14">
    <source>
        <dbReference type="EMBL" id="RFU79719.1"/>
    </source>
</evidence>
<dbReference type="GO" id="GO:0140359">
    <property type="term" value="F:ABC-type transporter activity"/>
    <property type="evidence" value="ECO:0007669"/>
    <property type="project" value="InterPro"/>
</dbReference>
<dbReference type="InterPro" id="IPR027417">
    <property type="entry name" value="P-loop_NTPase"/>
</dbReference>
<evidence type="ECO:0000256" key="11">
    <source>
        <dbReference type="SAM" id="Phobius"/>
    </source>
</evidence>
<evidence type="ECO:0000256" key="9">
    <source>
        <dbReference type="ARBA" id="ARBA00023136"/>
    </source>
</evidence>